<proteinExistence type="predicted"/>
<dbReference type="AlphaFoldDB" id="A0A1M6TFN2"/>
<evidence type="ECO:0000313" key="4">
    <source>
        <dbReference type="EMBL" id="SHK55835.1"/>
    </source>
</evidence>
<dbReference type="RefSeq" id="WP_073123635.1">
    <property type="nucleotide sequence ID" value="NZ_FRAA01000006.1"/>
</dbReference>
<dbReference type="Gene3D" id="2.120.10.80">
    <property type="entry name" value="Kelch-type beta propeller"/>
    <property type="match status" value="2"/>
</dbReference>
<feature type="signal peptide" evidence="3">
    <location>
        <begin position="1"/>
        <end position="20"/>
    </location>
</feature>
<dbReference type="InterPro" id="IPR051746">
    <property type="entry name" value="Kelch_domain_containing_8"/>
</dbReference>
<accession>A0A1M6TFN2</accession>
<dbReference type="Pfam" id="PF24681">
    <property type="entry name" value="Kelch_KLHDC2_KLHL20_DRC7"/>
    <property type="match status" value="1"/>
</dbReference>
<keyword evidence="5" id="KW-1185">Reference proteome</keyword>
<evidence type="ECO:0000313" key="5">
    <source>
        <dbReference type="Proteomes" id="UP000184474"/>
    </source>
</evidence>
<keyword evidence="1" id="KW-0880">Kelch repeat</keyword>
<evidence type="ECO:0000256" key="3">
    <source>
        <dbReference type="SAM" id="SignalP"/>
    </source>
</evidence>
<reference evidence="5" key="1">
    <citation type="submission" date="2016-11" db="EMBL/GenBank/DDBJ databases">
        <authorList>
            <person name="Varghese N."/>
            <person name="Submissions S."/>
        </authorList>
    </citation>
    <scope>NUCLEOTIDE SEQUENCE [LARGE SCALE GENOMIC DNA]</scope>
    <source>
        <strain evidence="5">DSM 26134</strain>
    </source>
</reference>
<dbReference type="SUPFAM" id="SSF117281">
    <property type="entry name" value="Kelch motif"/>
    <property type="match status" value="1"/>
</dbReference>
<sequence>MKNLLRVLSIGLIVTQVSFAQSNEYVVFTKAKKLPQPIFGMSYAANGQKAILAGGRSFSANSDEIYVYDSAIDEWLNLSSSSPLKPTLFGGAVYLEDYGSVLFAGGTTQTRDHVLLIDNIQFYDMKTFQSSDLGENPIAAKNQGLAYANDKVYIFGGSTGRKADKEGVEFEFNKRMYVYNLKTGLMQQLSDMPEGKETKGCIVAGTLYTLGGYGEKASDQIHAYDIQKDKWSKIGRLKNPCSAYALVQYQQYIFLIGDYKFMDQMVVFDTKSLKTKTFKMNFRGRHMGAAVLEGELHVFGGFDPEKSRSSGSAQHWKLDLDQFFKYNY</sequence>
<protein>
    <submittedName>
        <fullName evidence="4">Kelch motif-containing protein</fullName>
    </submittedName>
</protein>
<keyword evidence="3" id="KW-0732">Signal</keyword>
<keyword evidence="2" id="KW-0677">Repeat</keyword>
<dbReference type="PANTHER" id="PTHR46260">
    <property type="entry name" value="RING-TYPE DOMAIN-CONTAINING PROTEIN"/>
    <property type="match status" value="1"/>
</dbReference>
<gene>
    <name evidence="4" type="ORF">SAMN04488028_10624</name>
</gene>
<evidence type="ECO:0000256" key="2">
    <source>
        <dbReference type="ARBA" id="ARBA00022737"/>
    </source>
</evidence>
<evidence type="ECO:0000256" key="1">
    <source>
        <dbReference type="ARBA" id="ARBA00022441"/>
    </source>
</evidence>
<feature type="chain" id="PRO_5009921093" evidence="3">
    <location>
        <begin position="21"/>
        <end position="328"/>
    </location>
</feature>
<dbReference type="STRING" id="156994.SAMN04488028_10624"/>
<name>A0A1M6TFN2_REIAG</name>
<dbReference type="PANTHER" id="PTHR46260:SF3">
    <property type="entry name" value="RING-TYPE DOMAIN-CONTAINING PROTEIN"/>
    <property type="match status" value="1"/>
</dbReference>
<dbReference type="InterPro" id="IPR015915">
    <property type="entry name" value="Kelch-typ_b-propeller"/>
</dbReference>
<dbReference type="EMBL" id="FRAA01000006">
    <property type="protein sequence ID" value="SHK55835.1"/>
    <property type="molecule type" value="Genomic_DNA"/>
</dbReference>
<dbReference type="Proteomes" id="UP000184474">
    <property type="component" value="Unassembled WGS sequence"/>
</dbReference>
<organism evidence="4 5">
    <name type="scientific">Reichenbachiella agariperforans</name>
    <dbReference type="NCBI Taxonomy" id="156994"/>
    <lineage>
        <taxon>Bacteria</taxon>
        <taxon>Pseudomonadati</taxon>
        <taxon>Bacteroidota</taxon>
        <taxon>Cytophagia</taxon>
        <taxon>Cytophagales</taxon>
        <taxon>Reichenbachiellaceae</taxon>
        <taxon>Reichenbachiella</taxon>
    </lineage>
</organism>